<dbReference type="GO" id="GO:0004016">
    <property type="term" value="F:adenylate cyclase activity"/>
    <property type="evidence" value="ECO:0007669"/>
    <property type="project" value="UniProtKB-ARBA"/>
</dbReference>
<dbReference type="GO" id="GO:0035556">
    <property type="term" value="P:intracellular signal transduction"/>
    <property type="evidence" value="ECO:0007669"/>
    <property type="project" value="InterPro"/>
</dbReference>
<dbReference type="Pfam" id="PF00211">
    <property type="entry name" value="Guanylate_cyc"/>
    <property type="match status" value="1"/>
</dbReference>
<evidence type="ECO:0000313" key="3">
    <source>
        <dbReference type="Proteomes" id="UP000184096"/>
    </source>
</evidence>
<dbReference type="PANTHER" id="PTHR43081">
    <property type="entry name" value="ADENYLATE CYCLASE, TERMINAL-DIFFERENTIATION SPECIFIC-RELATED"/>
    <property type="match status" value="1"/>
</dbReference>
<dbReference type="SUPFAM" id="SSF48452">
    <property type="entry name" value="TPR-like"/>
    <property type="match status" value="1"/>
</dbReference>
<dbReference type="InterPro" id="IPR019734">
    <property type="entry name" value="TPR_rpt"/>
</dbReference>
<dbReference type="GO" id="GO:0006171">
    <property type="term" value="P:cAMP biosynthetic process"/>
    <property type="evidence" value="ECO:0007669"/>
    <property type="project" value="TreeGrafter"/>
</dbReference>
<sequence>MMVQEHSARLERRLVAILAADVAGYSRLMHAEEEATHTRLTSLLAEVVVPAIAEHGGRVVKNTGDGLLAEFPSAVEATRAALQFQNRIAEVSVKDPEDQRILIRVGVNIGDVIVEPHDIFGDDVNVTARLESISAPGGICLSAAAYDQVSSKLAVEFDDMGEQFFKNIARPTRAYAWPRSGAEAGTSYGFAVRGPVSPPYLSMVVLPFANFGDDPEQEYFADGVTESLTTDLSRIDGSFVIARNTAFTFKGKAVNVKQIGRELNVRYALEGSVQRGSKRLRVNVQLIDAETGKHIWAERFEKPIADLYDMQDEIVARLAQALDAQLILAEARRAERSRNPDAMELVFQGTACLYKGPTSEPLTQARRFFERALQIDSRNVGALVGLANVDATAGAYILTDDRSALLAMAEANAIRALSLDPDRALAHRVLGTIYNMTNRNVQAIAECEQALTLDRNLADAHAVIGMAKYYLGRASETEGHILEAFRLSPRDIFAHRWMHFLGMSKIQLGLDTEAVEWFRRSIEANRNSPFTHFALAAALGLQGSLDEARLAAAAGFALNPGFTIRRMRASQPSDNKGFLDGRERFYGGLLLAGVPDA</sequence>
<dbReference type="EMBL" id="LT670849">
    <property type="protein sequence ID" value="SHN81689.1"/>
    <property type="molecule type" value="Genomic_DNA"/>
</dbReference>
<proteinExistence type="predicted"/>
<feature type="domain" description="Guanylate cyclase" evidence="1">
    <location>
        <begin position="16"/>
        <end position="131"/>
    </location>
</feature>
<dbReference type="AlphaFoldDB" id="A0A1M7UF95"/>
<dbReference type="SMART" id="SM00028">
    <property type="entry name" value="TPR"/>
    <property type="match status" value="4"/>
</dbReference>
<dbReference type="Gene3D" id="3.30.70.1230">
    <property type="entry name" value="Nucleotide cyclase"/>
    <property type="match status" value="1"/>
</dbReference>
<name>A0A1M7UF95_9BRAD</name>
<dbReference type="InterPro" id="IPR029787">
    <property type="entry name" value="Nucleotide_cyclase"/>
</dbReference>
<dbReference type="PROSITE" id="PS50125">
    <property type="entry name" value="GUANYLATE_CYCLASE_2"/>
    <property type="match status" value="1"/>
</dbReference>
<protein>
    <submittedName>
        <fullName evidence="2">TolB amino-terminal domain-containing protein</fullName>
    </submittedName>
</protein>
<dbReference type="InterPro" id="IPR050697">
    <property type="entry name" value="Adenylyl/Guanylyl_Cyclase_3/4"/>
</dbReference>
<dbReference type="Proteomes" id="UP000184096">
    <property type="component" value="Chromosome I"/>
</dbReference>
<organism evidence="2 3">
    <name type="scientific">Bradyrhizobium erythrophlei</name>
    <dbReference type="NCBI Taxonomy" id="1437360"/>
    <lineage>
        <taxon>Bacteria</taxon>
        <taxon>Pseudomonadati</taxon>
        <taxon>Pseudomonadota</taxon>
        <taxon>Alphaproteobacteria</taxon>
        <taxon>Hyphomicrobiales</taxon>
        <taxon>Nitrobacteraceae</taxon>
        <taxon>Bradyrhizobium</taxon>
    </lineage>
</organism>
<dbReference type="Pfam" id="PF13181">
    <property type="entry name" value="TPR_8"/>
    <property type="match status" value="1"/>
</dbReference>
<dbReference type="InterPro" id="IPR001054">
    <property type="entry name" value="A/G_cyclase"/>
</dbReference>
<dbReference type="InterPro" id="IPR011990">
    <property type="entry name" value="TPR-like_helical_dom_sf"/>
</dbReference>
<keyword evidence="3" id="KW-1185">Reference proteome</keyword>
<accession>A0A1M7UF95</accession>
<dbReference type="SMART" id="SM00044">
    <property type="entry name" value="CYCc"/>
    <property type="match status" value="1"/>
</dbReference>
<dbReference type="SUPFAM" id="SSF55073">
    <property type="entry name" value="Nucleotide cyclase"/>
    <property type="match status" value="1"/>
</dbReference>
<evidence type="ECO:0000313" key="2">
    <source>
        <dbReference type="EMBL" id="SHN81689.1"/>
    </source>
</evidence>
<gene>
    <name evidence="2" type="ORF">SAMN05444170_4864</name>
</gene>
<dbReference type="PANTHER" id="PTHR43081:SF19">
    <property type="entry name" value="PH-SENSITIVE ADENYLATE CYCLASE RV1264"/>
    <property type="match status" value="1"/>
</dbReference>
<evidence type="ECO:0000259" key="1">
    <source>
        <dbReference type="PROSITE" id="PS50125"/>
    </source>
</evidence>
<dbReference type="Gene3D" id="1.25.40.10">
    <property type="entry name" value="Tetratricopeptide repeat domain"/>
    <property type="match status" value="2"/>
</dbReference>
<reference evidence="3" key="1">
    <citation type="submission" date="2016-11" db="EMBL/GenBank/DDBJ databases">
        <authorList>
            <person name="Varghese N."/>
            <person name="Submissions S."/>
        </authorList>
    </citation>
    <scope>NUCLEOTIDE SEQUENCE [LARGE SCALE GENOMIC DNA]</scope>
    <source>
        <strain evidence="3">GAS401</strain>
    </source>
</reference>
<dbReference type="Gene3D" id="3.40.50.10070">
    <property type="entry name" value="TolB, N-terminal domain"/>
    <property type="match status" value="1"/>
</dbReference>
<dbReference type="CDD" id="cd07302">
    <property type="entry name" value="CHD"/>
    <property type="match status" value="1"/>
</dbReference>